<name>H2C8Y1_9CREN</name>
<gene>
    <name evidence="2" type="ORF">MetMK1DRAFT_00030500</name>
</gene>
<dbReference type="PANTHER" id="PTHR30121:SF1">
    <property type="entry name" value="AAA+ ATPASE DOMAIN-CONTAINING PROTEIN"/>
    <property type="match status" value="1"/>
</dbReference>
<reference evidence="2 3" key="1">
    <citation type="submission" date="2012-01" db="EMBL/GenBank/DDBJ databases">
        <title>Improved High-Quality Draft sequence of Metallosphaera yellowstonensis MK1.</title>
        <authorList>
            <consortium name="US DOE Joint Genome Institute"/>
            <person name="Lucas S."/>
            <person name="Han J."/>
            <person name="Cheng J.-F."/>
            <person name="Goodwin L."/>
            <person name="Pitluck S."/>
            <person name="Peters L."/>
            <person name="Teshima H."/>
            <person name="Detter J.C."/>
            <person name="Han C."/>
            <person name="Tapia R."/>
            <person name="Land M."/>
            <person name="Hauser L."/>
            <person name="Kyrpides N."/>
            <person name="Kozubal M."/>
            <person name="Macur R.E."/>
            <person name="Jay Z."/>
            <person name="Inskeep W."/>
            <person name="Woyke T."/>
        </authorList>
    </citation>
    <scope>NUCLEOTIDE SEQUENCE [LARGE SCALE GENOMIC DNA]</scope>
    <source>
        <strain evidence="2 3">MK1</strain>
    </source>
</reference>
<dbReference type="InterPro" id="IPR002789">
    <property type="entry name" value="HerA_central"/>
</dbReference>
<dbReference type="InterPro" id="IPR027417">
    <property type="entry name" value="P-loop_NTPase"/>
</dbReference>
<keyword evidence="3" id="KW-1185">Reference proteome</keyword>
<accession>H2C8Y1</accession>
<dbReference type="STRING" id="671065.MetMK1DRAFT_00030500"/>
<dbReference type="eggNOG" id="arCOG00284">
    <property type="taxonomic scope" value="Archaea"/>
</dbReference>
<dbReference type="InterPro" id="IPR051162">
    <property type="entry name" value="T4SS_component"/>
</dbReference>
<dbReference type="PANTHER" id="PTHR30121">
    <property type="entry name" value="UNCHARACTERIZED PROTEIN YJGR-RELATED"/>
    <property type="match status" value="1"/>
</dbReference>
<evidence type="ECO:0000259" key="1">
    <source>
        <dbReference type="SMART" id="SM00382"/>
    </source>
</evidence>
<dbReference type="Pfam" id="PF01935">
    <property type="entry name" value="DUF87"/>
    <property type="match status" value="1"/>
</dbReference>
<dbReference type="InterPro" id="IPR003593">
    <property type="entry name" value="AAA+_ATPase"/>
</dbReference>
<feature type="domain" description="AAA+ ATPase" evidence="1">
    <location>
        <begin position="189"/>
        <end position="554"/>
    </location>
</feature>
<dbReference type="OrthoDB" id="10575at2157"/>
<evidence type="ECO:0000313" key="3">
    <source>
        <dbReference type="Proteomes" id="UP000003980"/>
    </source>
</evidence>
<dbReference type="HOGENOM" id="CLU_453183_0_0_2"/>
<dbReference type="SUPFAM" id="SSF52540">
    <property type="entry name" value="P-loop containing nucleoside triphosphate hydrolases"/>
    <property type="match status" value="1"/>
</dbReference>
<protein>
    <submittedName>
        <fullName evidence="2">Putative ATPase</fullName>
    </submittedName>
</protein>
<organism evidence="2 3">
    <name type="scientific">Metallosphaera yellowstonensis MK1</name>
    <dbReference type="NCBI Taxonomy" id="671065"/>
    <lineage>
        <taxon>Archaea</taxon>
        <taxon>Thermoproteota</taxon>
        <taxon>Thermoprotei</taxon>
        <taxon>Sulfolobales</taxon>
        <taxon>Sulfolobaceae</taxon>
        <taxon>Metallosphaera</taxon>
    </lineage>
</organism>
<dbReference type="AlphaFoldDB" id="H2C8Y1"/>
<proteinExistence type="predicted"/>
<dbReference type="EMBL" id="JH597770">
    <property type="protein sequence ID" value="EHP68607.1"/>
    <property type="molecule type" value="Genomic_DNA"/>
</dbReference>
<dbReference type="RefSeq" id="WP_009075208.1">
    <property type="nucleotide sequence ID" value="NZ_JH597770.1"/>
</dbReference>
<evidence type="ECO:0000313" key="2">
    <source>
        <dbReference type="EMBL" id="EHP68607.1"/>
    </source>
</evidence>
<dbReference type="Gene3D" id="3.40.50.300">
    <property type="entry name" value="P-loop containing nucleotide triphosphate hydrolases"/>
    <property type="match status" value="2"/>
</dbReference>
<dbReference type="Proteomes" id="UP000003980">
    <property type="component" value="Unassembled WGS sequence"/>
</dbReference>
<dbReference type="SMART" id="SM00382">
    <property type="entry name" value="AAA"/>
    <property type="match status" value="1"/>
</dbReference>
<sequence length="602" mass="68977">MTTDELYQGMRDRIGRARTLAVSLGKLVGRVSKYVPNKIDEENLYVYVVIDPETYYSADYLGKMGILLGSVDIRTLQLVLLRVVGYERSDVSSSLFNTNDLLPKLVEDEDPGTLISNVILKCEMLTRLDPLSKEEAVPADIVIEPQSPVIIPASEIIERALGINRGALKLGYLDYANSEAKVGIGPEELNFHSLVVGTTGAGKTSFIKNLISSILLLLKEDQVMVLDATGDYYHSFLPPDLTSEHVRNSMKEFSKLSAPIESLEMDVIFPITRRWLWKNLRKNGSEEELSRVYYRLYLQPLVNYLENKGMKLNVSFENLKISVETEGWRSSLNLHPFFFSFKEVKRILHRLNPYFSEQASHFLKILTREFNDSNTLDELIHALDESTFEKLQIHKSTRENILRGLYLLRETGLFDLRAPRSPFSTTLKSGRFLVVDLYNQEPDDFSQKILAYYFLDRTFQIRETMMKKGEVKNRLLIVIDEAHRFFPSNHGWEEDSNYVRRVASKISTMMRLGRRRKIGFLFSTHNPSDLSDIVVQLANTKLVFRTSAEIGESLGLTKSEAKLLSWEKNGVAYMISPWLRQGKLKLRIPIPPPIGHYDLSRT</sequence>